<proteinExistence type="predicted"/>
<evidence type="ECO:0000313" key="1">
    <source>
        <dbReference type="EMBL" id="KAG7046493.1"/>
    </source>
</evidence>
<dbReference type="AlphaFoldDB" id="A0A9P7U9R0"/>
<keyword evidence="2" id="KW-1185">Reference proteome</keyword>
<dbReference type="Proteomes" id="UP000699042">
    <property type="component" value="Unassembled WGS sequence"/>
</dbReference>
<protein>
    <submittedName>
        <fullName evidence="1">Uncharacterized protein</fullName>
    </submittedName>
</protein>
<organism evidence="1 2">
    <name type="scientific">Colletotrichum scovillei</name>
    <dbReference type="NCBI Taxonomy" id="1209932"/>
    <lineage>
        <taxon>Eukaryota</taxon>
        <taxon>Fungi</taxon>
        <taxon>Dikarya</taxon>
        <taxon>Ascomycota</taxon>
        <taxon>Pezizomycotina</taxon>
        <taxon>Sordariomycetes</taxon>
        <taxon>Hypocreomycetidae</taxon>
        <taxon>Glomerellales</taxon>
        <taxon>Glomerellaceae</taxon>
        <taxon>Colletotrichum</taxon>
        <taxon>Colletotrichum acutatum species complex</taxon>
    </lineage>
</organism>
<accession>A0A9P7U9R0</accession>
<sequence>MGGWVCVIQERWCAGSSGKGAYDE</sequence>
<gene>
    <name evidence="1" type="ORF">JMJ77_014723</name>
</gene>
<comment type="caution">
    <text evidence="1">The sequence shown here is derived from an EMBL/GenBank/DDBJ whole genome shotgun (WGS) entry which is preliminary data.</text>
</comment>
<dbReference type="EMBL" id="JAESDN010000008">
    <property type="protein sequence ID" value="KAG7046493.1"/>
    <property type="molecule type" value="Genomic_DNA"/>
</dbReference>
<name>A0A9P7U9R0_9PEZI</name>
<reference evidence="1" key="1">
    <citation type="submission" date="2021-05" db="EMBL/GenBank/DDBJ databases">
        <title>Comparative genomics of three Colletotrichum scovillei strains and genetic complementation revealed genes involved fungal growth and virulence on chili pepper.</title>
        <authorList>
            <person name="Hsieh D.-K."/>
            <person name="Chuang S.-C."/>
            <person name="Chen C.-Y."/>
            <person name="Chao Y.-T."/>
            <person name="Lu M.-Y.J."/>
            <person name="Lee M.-H."/>
            <person name="Shih M.-C."/>
        </authorList>
    </citation>
    <scope>NUCLEOTIDE SEQUENCE</scope>
    <source>
        <strain evidence="1">Coll-153</strain>
    </source>
</reference>
<evidence type="ECO:0000313" key="2">
    <source>
        <dbReference type="Proteomes" id="UP000699042"/>
    </source>
</evidence>